<sequence>MRFWRVGCRTRHMLWRCHLTLCDRVSPDRQDCSLISLFFFSPSPLAVSSSYQYNLSLSLSLLLTSH</sequence>
<evidence type="ECO:0000313" key="1">
    <source>
        <dbReference type="EMBL" id="KOS43702.1"/>
    </source>
</evidence>
<accession>A0A0M9WGA3</accession>
<dbReference type="AlphaFoldDB" id="A0A0M9WGA3"/>
<protein>
    <submittedName>
        <fullName evidence="1">Uncharacterized protein</fullName>
    </submittedName>
</protein>
<name>A0A0M9WGA3_9EURO</name>
<evidence type="ECO:0000313" key="2">
    <source>
        <dbReference type="Proteomes" id="UP000037696"/>
    </source>
</evidence>
<proteinExistence type="predicted"/>
<reference evidence="1 2" key="1">
    <citation type="submission" date="2015-08" db="EMBL/GenBank/DDBJ databases">
        <title>Genome sequencing of Penicillium nordicum.</title>
        <authorList>
            <person name="Nguyen H.D."/>
            <person name="Seifert K.A."/>
        </authorList>
    </citation>
    <scope>NUCLEOTIDE SEQUENCE [LARGE SCALE GENOMIC DNA]</scope>
    <source>
        <strain evidence="1 2">DAOMC 185683</strain>
    </source>
</reference>
<dbReference type="Proteomes" id="UP000037696">
    <property type="component" value="Unassembled WGS sequence"/>
</dbReference>
<gene>
    <name evidence="1" type="ORF">ACN38_g5367</name>
</gene>
<dbReference type="EMBL" id="LHQQ01000075">
    <property type="protein sequence ID" value="KOS43702.1"/>
    <property type="molecule type" value="Genomic_DNA"/>
</dbReference>
<comment type="caution">
    <text evidence="1">The sequence shown here is derived from an EMBL/GenBank/DDBJ whole genome shotgun (WGS) entry which is preliminary data.</text>
</comment>
<keyword evidence="2" id="KW-1185">Reference proteome</keyword>
<organism evidence="1 2">
    <name type="scientific">Penicillium nordicum</name>
    <dbReference type="NCBI Taxonomy" id="229535"/>
    <lineage>
        <taxon>Eukaryota</taxon>
        <taxon>Fungi</taxon>
        <taxon>Dikarya</taxon>
        <taxon>Ascomycota</taxon>
        <taxon>Pezizomycotina</taxon>
        <taxon>Eurotiomycetes</taxon>
        <taxon>Eurotiomycetidae</taxon>
        <taxon>Eurotiales</taxon>
        <taxon>Aspergillaceae</taxon>
        <taxon>Penicillium</taxon>
    </lineage>
</organism>